<evidence type="ECO:0000259" key="7">
    <source>
        <dbReference type="Pfam" id="PF02211"/>
    </source>
</evidence>
<dbReference type="OrthoDB" id="3478924at2"/>
<evidence type="ECO:0000256" key="6">
    <source>
        <dbReference type="SAM" id="MobiDB-lite"/>
    </source>
</evidence>
<evidence type="ECO:0000256" key="3">
    <source>
        <dbReference type="ARBA" id="ARBA00023239"/>
    </source>
</evidence>
<keyword evidence="3 5" id="KW-0456">Lyase</keyword>
<dbReference type="Gene3D" id="1.10.472.20">
    <property type="entry name" value="Nitrile hydratase, beta subunit"/>
    <property type="match status" value="1"/>
</dbReference>
<name>A0A318HM44_9MYCO</name>
<dbReference type="Gene3D" id="2.30.30.50">
    <property type="match status" value="1"/>
</dbReference>
<keyword evidence="10" id="KW-1185">Reference proteome</keyword>
<feature type="region of interest" description="Disordered" evidence="6">
    <location>
        <begin position="126"/>
        <end position="147"/>
    </location>
</feature>
<organism evidence="9 10">
    <name type="scientific">Mycolicibacterium moriokaense</name>
    <dbReference type="NCBI Taxonomy" id="39691"/>
    <lineage>
        <taxon>Bacteria</taxon>
        <taxon>Bacillati</taxon>
        <taxon>Actinomycetota</taxon>
        <taxon>Actinomycetes</taxon>
        <taxon>Mycobacteriales</taxon>
        <taxon>Mycobacteriaceae</taxon>
        <taxon>Mycolicibacterium</taxon>
    </lineage>
</organism>
<dbReference type="InterPro" id="IPR003168">
    <property type="entry name" value="Nitrile_hydratase_bsu"/>
</dbReference>
<comment type="function">
    <text evidence="1 5">NHase catalyzes the hydration of various nitrile compounds to the corresponding amides.</text>
</comment>
<accession>A0A318HM44</accession>
<evidence type="ECO:0000256" key="1">
    <source>
        <dbReference type="ARBA" id="ARBA00004042"/>
    </source>
</evidence>
<dbReference type="NCBIfam" id="TIGR03888">
    <property type="entry name" value="nitrile_beta"/>
    <property type="match status" value="1"/>
</dbReference>
<evidence type="ECO:0000256" key="4">
    <source>
        <dbReference type="ARBA" id="ARBA00044877"/>
    </source>
</evidence>
<dbReference type="EMBL" id="QJJU01000005">
    <property type="protein sequence ID" value="PXX09839.1"/>
    <property type="molecule type" value="Genomic_DNA"/>
</dbReference>
<feature type="domain" description="Nitrile hydratase beta subunit-like N-terminal" evidence="8">
    <location>
        <begin position="1"/>
        <end position="98"/>
    </location>
</feature>
<reference evidence="10" key="1">
    <citation type="submission" date="2018-05" db="EMBL/GenBank/DDBJ databases">
        <authorList>
            <person name="Deangelis K."/>
            <person name="Huntemann M."/>
            <person name="Clum A."/>
            <person name="Pillay M."/>
            <person name="Palaniappan K."/>
            <person name="Varghese N."/>
            <person name="Mikhailova N."/>
            <person name="Stamatis D."/>
            <person name="Reddy T."/>
            <person name="Daum C."/>
            <person name="Shapiro N."/>
            <person name="Ivanova N."/>
            <person name="Kyrpides N."/>
            <person name="Woyke T."/>
        </authorList>
    </citation>
    <scope>NUCLEOTIDE SEQUENCE [LARGE SCALE GENOMIC DNA]</scope>
    <source>
        <strain evidence="10">GAS496</strain>
    </source>
</reference>
<evidence type="ECO:0000256" key="2">
    <source>
        <dbReference type="ARBA" id="ARBA00009098"/>
    </source>
</evidence>
<dbReference type="InterPro" id="IPR049054">
    <property type="entry name" value="CN_hydtase_beta-like_N"/>
</dbReference>
<dbReference type="InterPro" id="IPR024690">
    <property type="entry name" value="CN_hydtase_beta_dom_C"/>
</dbReference>
<dbReference type="RefSeq" id="WP_110315942.1">
    <property type="nucleotide sequence ID" value="NZ_QJJU01000005.1"/>
</dbReference>
<dbReference type="Proteomes" id="UP000247781">
    <property type="component" value="Unassembled WGS sequence"/>
</dbReference>
<reference evidence="9 10" key="2">
    <citation type="submission" date="2018-06" db="EMBL/GenBank/DDBJ databases">
        <title>Sequencing of bacterial isolates from soil warming experiment in Harvard Forest, Massachusetts, USA.</title>
        <authorList>
            <person name="Deangelis K.PhD."/>
        </authorList>
    </citation>
    <scope>NUCLEOTIDE SEQUENCE [LARGE SCALE GENOMIC DNA]</scope>
    <source>
        <strain evidence="9 10">GAS496</strain>
    </source>
</reference>
<dbReference type="InterPro" id="IPR042262">
    <property type="entry name" value="CN_hydtase_beta_C"/>
</dbReference>
<feature type="domain" description="Nitrile hydratase beta subunit" evidence="7">
    <location>
        <begin position="124"/>
        <end position="218"/>
    </location>
</feature>
<dbReference type="Pfam" id="PF21006">
    <property type="entry name" value="NHase_beta_N"/>
    <property type="match status" value="1"/>
</dbReference>
<comment type="caution">
    <text evidence="9">The sequence shown here is derived from an EMBL/GenBank/DDBJ whole genome shotgun (WGS) entry which is preliminary data.</text>
</comment>
<dbReference type="EC" id="4.2.1.84" evidence="5"/>
<dbReference type="Pfam" id="PF02211">
    <property type="entry name" value="NHase_beta_C"/>
    <property type="match status" value="1"/>
</dbReference>
<dbReference type="InterPro" id="IPR008990">
    <property type="entry name" value="Elect_transpt_acc-like_dom_sf"/>
</dbReference>
<dbReference type="GO" id="GO:0046914">
    <property type="term" value="F:transition metal ion binding"/>
    <property type="evidence" value="ECO:0007669"/>
    <property type="project" value="InterPro"/>
</dbReference>
<dbReference type="SUPFAM" id="SSF50090">
    <property type="entry name" value="Electron transport accessory proteins"/>
    <property type="match status" value="1"/>
</dbReference>
<evidence type="ECO:0000313" key="10">
    <source>
        <dbReference type="Proteomes" id="UP000247781"/>
    </source>
</evidence>
<comment type="catalytic activity">
    <reaction evidence="4 5">
        <text>an aliphatic primary amide = an aliphatic nitrile + H2O</text>
        <dbReference type="Rhea" id="RHEA:12673"/>
        <dbReference type="ChEBI" id="CHEBI:15377"/>
        <dbReference type="ChEBI" id="CHEBI:65285"/>
        <dbReference type="ChEBI" id="CHEBI:80291"/>
        <dbReference type="EC" id="4.2.1.84"/>
    </reaction>
</comment>
<dbReference type="AlphaFoldDB" id="A0A318HM44"/>
<sequence length="219" mass="24720">MDGIHDLGGMDGFGSVKPEPDEPVFHHKWEGRVFAMSMAMTASGTWNIDIGRFGIERLPPAVYISSSYYDKWRRRTELLLVEHGLVSEDEIASGGSLAPGQELRNGTFTTDRVERVLKRGAFTRTPQAEPRFQPGDHVRTRNIHPRSHTRLPRYVRGHVGVVERLHGANVFPDSVVRGEGENPQWLYTVRFDGRELWGDDAEPGIKVSIEAFEPYLEPA</sequence>
<proteinExistence type="inferred from homology"/>
<evidence type="ECO:0000256" key="5">
    <source>
        <dbReference type="PIRNR" id="PIRNR001427"/>
    </source>
</evidence>
<evidence type="ECO:0000313" key="9">
    <source>
        <dbReference type="EMBL" id="PXX09839.1"/>
    </source>
</evidence>
<evidence type="ECO:0000259" key="8">
    <source>
        <dbReference type="Pfam" id="PF21006"/>
    </source>
</evidence>
<gene>
    <name evidence="9" type="ORF">C8E89_105193</name>
</gene>
<dbReference type="GO" id="GO:0018822">
    <property type="term" value="F:nitrile hydratase activity"/>
    <property type="evidence" value="ECO:0007669"/>
    <property type="project" value="UniProtKB-EC"/>
</dbReference>
<comment type="similarity">
    <text evidence="2 5">Belongs to the nitrile hydratase subunit beta family.</text>
</comment>
<dbReference type="PIRSF" id="PIRSF001427">
    <property type="entry name" value="NHase_beta"/>
    <property type="match status" value="1"/>
</dbReference>
<protein>
    <recommendedName>
        <fullName evidence="5">Nitrile hydratase subunit beta</fullName>
        <shortName evidence="5">NHase</shortName>
        <ecNumber evidence="5">4.2.1.84</ecNumber>
    </recommendedName>
</protein>